<feature type="region of interest" description="Disordered" evidence="1">
    <location>
        <begin position="459"/>
        <end position="520"/>
    </location>
</feature>
<keyword evidence="3" id="KW-1185">Reference proteome</keyword>
<sequence>MHRGKRLWPNRRPARDHAPDHSPVRMKGTYLNTNKLIKGTVNSLDWRKSEARGAASVNRHHAASGAGKLPSCALTIPQVLPLSLEHSATMTCVAAAVAPPFLQQRSGGVDSAYEEEPLTPQYPASLATAASTPGSTTAAAVGATRSAAAKHLAAASREEGPPWSARDAEGASLCLQPCQDSFMASLIVDATHAYIELRRGVALQQQAYNVLLNLVEEKEERRKLELLMQEPNNDAPQLSPERQQSALPVRQLSAAIEPVEAHPAPQRTSPHIAGSSAESAEGAVTPGPETAKSPPPAALAGREENDQEAQQHKPQGEQHQKLKAENEQQQPKQPLAHREKDEDGLSELQNADASKLQHGQQRQDQKERTSRQEQLLLPAEKQPIREALLRGELPFSFQGPLDRESSVSGGRLGEASQLMQAALQEKRKASETLVSTFVRAEQELHEHVVSLLRMLQRSAESAKSDSPQRQHNHQRAALRAVGEEEASKPEQRDGGEEKREGERQQQAQQQTEADPTEASARKQQLLLLSAEQQAVSAAAAVLRDVLQQAQRVAAKSLQLYVIEGSLWELQRAAAAKMLWQEPPAAARTAGAASGAQGEGTPGLVPHTGPESVPSRRKSYALSFAALEKSMQGAPLVEALRARAGQEALLAADLALLSKRAASQQLVPSFFPELVQHFPLKAL</sequence>
<comment type="caution">
    <text evidence="2">The sequence shown here is derived from an EMBL/GenBank/DDBJ whole genome shotgun (WGS) entry which is preliminary data.</text>
</comment>
<evidence type="ECO:0000256" key="1">
    <source>
        <dbReference type="SAM" id="MobiDB-lite"/>
    </source>
</evidence>
<feature type="compositionally biased region" description="Basic and acidic residues" evidence="1">
    <location>
        <begin position="481"/>
        <end position="503"/>
    </location>
</feature>
<feature type="compositionally biased region" description="Polar residues" evidence="1">
    <location>
        <begin position="347"/>
        <end position="360"/>
    </location>
</feature>
<reference evidence="2 3" key="1">
    <citation type="journal article" date="2016" name="BMC Genomics">
        <title>Comparative genomics reveals Cyclospora cayetanensis possesses coccidia-like metabolism and invasion components but unique surface antigens.</title>
        <authorList>
            <person name="Liu S."/>
            <person name="Wang L."/>
            <person name="Zheng H."/>
            <person name="Xu Z."/>
            <person name="Roellig D.M."/>
            <person name="Li N."/>
            <person name="Frace M.A."/>
            <person name="Tang K."/>
            <person name="Arrowood M.J."/>
            <person name="Moss D.M."/>
            <person name="Zhang L."/>
            <person name="Feng Y."/>
            <person name="Xiao L."/>
        </authorList>
    </citation>
    <scope>NUCLEOTIDE SEQUENCE [LARGE SCALE GENOMIC DNA]</scope>
    <source>
        <strain evidence="2 3">CHN_HEN01</strain>
    </source>
</reference>
<organism evidence="2 3">
    <name type="scientific">Cyclospora cayetanensis</name>
    <dbReference type="NCBI Taxonomy" id="88456"/>
    <lineage>
        <taxon>Eukaryota</taxon>
        <taxon>Sar</taxon>
        <taxon>Alveolata</taxon>
        <taxon>Apicomplexa</taxon>
        <taxon>Conoidasida</taxon>
        <taxon>Coccidia</taxon>
        <taxon>Eucoccidiorida</taxon>
        <taxon>Eimeriorina</taxon>
        <taxon>Eimeriidae</taxon>
        <taxon>Cyclospora</taxon>
    </lineage>
</organism>
<dbReference type="VEuPathDB" id="ToxoDB:cyc_04679"/>
<dbReference type="VEuPathDB" id="ToxoDB:LOC34621178"/>
<dbReference type="Proteomes" id="UP000095192">
    <property type="component" value="Unassembled WGS sequence"/>
</dbReference>
<dbReference type="InParanoid" id="A0A1D3CRF3"/>
<accession>A0A1D3CRF3</accession>
<feature type="compositionally biased region" description="Low complexity" evidence="1">
    <location>
        <begin position="504"/>
        <end position="520"/>
    </location>
</feature>
<feature type="region of interest" description="Disordered" evidence="1">
    <location>
        <begin position="587"/>
        <end position="614"/>
    </location>
</feature>
<feature type="region of interest" description="Disordered" evidence="1">
    <location>
        <begin position="260"/>
        <end position="413"/>
    </location>
</feature>
<feature type="compositionally biased region" description="Basic and acidic residues" evidence="1">
    <location>
        <begin position="13"/>
        <end position="23"/>
    </location>
</feature>
<evidence type="ECO:0000313" key="2">
    <source>
        <dbReference type="EMBL" id="OEH73779.1"/>
    </source>
</evidence>
<proteinExistence type="predicted"/>
<feature type="region of interest" description="Disordered" evidence="1">
    <location>
        <begin position="1"/>
        <end position="27"/>
    </location>
</feature>
<dbReference type="EMBL" id="JROU02002243">
    <property type="protein sequence ID" value="OEH73779.1"/>
    <property type="molecule type" value="Genomic_DNA"/>
</dbReference>
<feature type="compositionally biased region" description="Basic residues" evidence="1">
    <location>
        <begin position="1"/>
        <end position="12"/>
    </location>
</feature>
<feature type="compositionally biased region" description="Basic and acidic residues" evidence="1">
    <location>
        <begin position="301"/>
        <end position="326"/>
    </location>
</feature>
<name>A0A1D3CRF3_9EIME</name>
<feature type="compositionally biased region" description="Low complexity" evidence="1">
    <location>
        <begin position="273"/>
        <end position="283"/>
    </location>
</feature>
<evidence type="ECO:0000313" key="3">
    <source>
        <dbReference type="Proteomes" id="UP000095192"/>
    </source>
</evidence>
<dbReference type="AlphaFoldDB" id="A0A1D3CRF3"/>
<gene>
    <name evidence="2" type="ORF">cyc_04679</name>
</gene>
<feature type="compositionally biased region" description="Basic and acidic residues" evidence="1">
    <location>
        <begin position="361"/>
        <end position="371"/>
    </location>
</feature>
<protein>
    <submittedName>
        <fullName evidence="2">Uncharacterized protein</fullName>
    </submittedName>
</protein>